<dbReference type="OrthoDB" id="4153705at2"/>
<gene>
    <name evidence="1" type="ORF">DN069_37410</name>
</gene>
<comment type="caution">
    <text evidence="1">The sequence shown here is derived from an EMBL/GenBank/DDBJ whole genome shotgun (WGS) entry which is preliminary data.</text>
</comment>
<dbReference type="EMBL" id="QKYN01000216">
    <property type="protein sequence ID" value="RAG80568.1"/>
    <property type="molecule type" value="Genomic_DNA"/>
</dbReference>
<evidence type="ECO:0000313" key="1">
    <source>
        <dbReference type="EMBL" id="RAG80568.1"/>
    </source>
</evidence>
<dbReference type="Proteomes" id="UP000248889">
    <property type="component" value="Unassembled WGS sequence"/>
</dbReference>
<sequence length="116" mass="12622">MGRGRPLTVEPLRTAVRDGLWRANPDLHMDVEWIAAHGDRVSAWCYGSGTHSATWVLPPSVGGFAGQALAPTGRRWRSACAVTYRIADGRIVDVWGIWDWLDLLSQVGVVTIGPSA</sequence>
<dbReference type="GO" id="GO:0030638">
    <property type="term" value="P:polyketide metabolic process"/>
    <property type="evidence" value="ECO:0007669"/>
    <property type="project" value="InterPro"/>
</dbReference>
<dbReference type="InterPro" id="IPR032710">
    <property type="entry name" value="NTF2-like_dom_sf"/>
</dbReference>
<dbReference type="Pfam" id="PF07366">
    <property type="entry name" value="SnoaL"/>
    <property type="match status" value="1"/>
</dbReference>
<dbReference type="AlphaFoldDB" id="A0A2X0IZX2"/>
<accession>A0A2X0IZX2</accession>
<proteinExistence type="predicted"/>
<organism evidence="1 2">
    <name type="scientific">Streptacidiphilus pinicola</name>
    <dbReference type="NCBI Taxonomy" id="2219663"/>
    <lineage>
        <taxon>Bacteria</taxon>
        <taxon>Bacillati</taxon>
        <taxon>Actinomycetota</taxon>
        <taxon>Actinomycetes</taxon>
        <taxon>Kitasatosporales</taxon>
        <taxon>Streptomycetaceae</taxon>
        <taxon>Streptacidiphilus</taxon>
    </lineage>
</organism>
<protein>
    <recommendedName>
        <fullName evidence="3">Ester cyclase</fullName>
    </recommendedName>
</protein>
<dbReference type="SUPFAM" id="SSF54427">
    <property type="entry name" value="NTF2-like"/>
    <property type="match status" value="1"/>
</dbReference>
<dbReference type="InterPro" id="IPR009959">
    <property type="entry name" value="Cyclase_SnoaL-like"/>
</dbReference>
<dbReference type="Gene3D" id="3.10.450.50">
    <property type="match status" value="1"/>
</dbReference>
<evidence type="ECO:0008006" key="3">
    <source>
        <dbReference type="Google" id="ProtNLM"/>
    </source>
</evidence>
<name>A0A2X0IZX2_9ACTN</name>
<reference evidence="1 2" key="1">
    <citation type="submission" date="2018-06" db="EMBL/GenBank/DDBJ databases">
        <title>Streptacidiphilus pinicola sp. nov., isolated from pine grove soil.</title>
        <authorList>
            <person name="Roh S.G."/>
            <person name="Park S."/>
            <person name="Kim M.-K."/>
            <person name="Yun B.-R."/>
            <person name="Park J."/>
            <person name="Kim M.J."/>
            <person name="Kim Y.S."/>
            <person name="Kim S.B."/>
        </authorList>
    </citation>
    <scope>NUCLEOTIDE SEQUENCE [LARGE SCALE GENOMIC DNA]</scope>
    <source>
        <strain evidence="1 2">MMS16-CNU450</strain>
    </source>
</reference>
<keyword evidence="2" id="KW-1185">Reference proteome</keyword>
<dbReference type="PANTHER" id="PTHR38436:SF1">
    <property type="entry name" value="ESTER CYCLASE"/>
    <property type="match status" value="1"/>
</dbReference>
<evidence type="ECO:0000313" key="2">
    <source>
        <dbReference type="Proteomes" id="UP000248889"/>
    </source>
</evidence>
<dbReference type="PANTHER" id="PTHR38436">
    <property type="entry name" value="POLYKETIDE CYCLASE SNOAL-LIKE DOMAIN"/>
    <property type="match status" value="1"/>
</dbReference>